<dbReference type="PANTHER" id="PTHR42894:SF1">
    <property type="entry name" value="N-(5'-PHOSPHORIBOSYL)ANTHRANILATE ISOMERASE"/>
    <property type="match status" value="1"/>
</dbReference>
<comment type="similarity">
    <text evidence="9">Belongs to the TrpF family.</text>
</comment>
<dbReference type="EMBL" id="BDQX01000458">
    <property type="protein sequence ID" value="GBG12021.1"/>
    <property type="molecule type" value="Genomic_DNA"/>
</dbReference>
<sequence length="233" mass="25140">MTDSPTRIKICGLRDVPTIESMDGLPFHEMGFVFAPSKRQVSIDEAPALLAAAGRIGAAEGKPPVTVGVFVNMPLAEMHELLAAAPLQVVQLHGSESPDYCRALKNKHPDIGIWRVFSVGKSDGQVREQHASLREYAVSQLEEYRGLLNAVLIDAPGGGTGQPFDWQAIDAYKQAAARFDLPLYVAGGLREENVGELVRGYSPGGVDVSSGVESDGRKDITKIRAFVRKVIES</sequence>
<evidence type="ECO:0000256" key="3">
    <source>
        <dbReference type="ARBA" id="ARBA00012572"/>
    </source>
</evidence>
<evidence type="ECO:0000259" key="10">
    <source>
        <dbReference type="Pfam" id="PF00697"/>
    </source>
</evidence>
<keyword evidence="7 9" id="KW-0057">Aromatic amino acid biosynthesis</keyword>
<keyword evidence="8 9" id="KW-0413">Isomerase</keyword>
<dbReference type="Proteomes" id="UP000245202">
    <property type="component" value="Unassembled WGS sequence"/>
</dbReference>
<evidence type="ECO:0000256" key="8">
    <source>
        <dbReference type="ARBA" id="ARBA00023235"/>
    </source>
</evidence>
<dbReference type="InterPro" id="IPR001240">
    <property type="entry name" value="PRAI_dom"/>
</dbReference>
<keyword evidence="6 9" id="KW-0822">Tryptophan biosynthesis</keyword>
<reference evidence="11 12" key="1">
    <citation type="submission" date="2017-08" db="EMBL/GenBank/DDBJ databases">
        <title>Substantial Increase in Enzyme Production by Combined Drug-Resistance Mutations in Paenibacillus agaridevorans.</title>
        <authorList>
            <person name="Tanaka Y."/>
            <person name="Funane K."/>
            <person name="Hosaka T."/>
            <person name="Shiwa Y."/>
            <person name="Fujita N."/>
            <person name="Miyazaki T."/>
            <person name="Yoshikawa H."/>
            <person name="Murakami K."/>
            <person name="Kasahara K."/>
            <person name="Inaoka T."/>
            <person name="Hiraga Y."/>
            <person name="Ochi K."/>
        </authorList>
    </citation>
    <scope>NUCLEOTIDE SEQUENCE [LARGE SCALE GENOMIC DNA]</scope>
    <source>
        <strain evidence="11 12">T-3040</strain>
    </source>
</reference>
<evidence type="ECO:0000256" key="1">
    <source>
        <dbReference type="ARBA" id="ARBA00001164"/>
    </source>
</evidence>
<gene>
    <name evidence="9" type="primary">trpF</name>
    <name evidence="11" type="ORF">PAT3040_06881</name>
</gene>
<comment type="catalytic activity">
    <reaction evidence="1 9">
        <text>N-(5-phospho-beta-D-ribosyl)anthranilate = 1-(2-carboxyphenylamino)-1-deoxy-D-ribulose 5-phosphate</text>
        <dbReference type="Rhea" id="RHEA:21540"/>
        <dbReference type="ChEBI" id="CHEBI:18277"/>
        <dbReference type="ChEBI" id="CHEBI:58613"/>
        <dbReference type="EC" id="5.3.1.24"/>
    </reaction>
</comment>
<protein>
    <recommendedName>
        <fullName evidence="4 9">N-(5'-phosphoribosyl)anthranilate isomerase</fullName>
        <shortName evidence="9">PRAI</shortName>
        <ecNumber evidence="3 9">5.3.1.24</ecNumber>
    </recommendedName>
</protein>
<evidence type="ECO:0000256" key="2">
    <source>
        <dbReference type="ARBA" id="ARBA00004664"/>
    </source>
</evidence>
<evidence type="ECO:0000256" key="4">
    <source>
        <dbReference type="ARBA" id="ARBA00022272"/>
    </source>
</evidence>
<dbReference type="PANTHER" id="PTHR42894">
    <property type="entry name" value="N-(5'-PHOSPHORIBOSYL)ANTHRANILATE ISOMERASE"/>
    <property type="match status" value="1"/>
</dbReference>
<keyword evidence="12" id="KW-1185">Reference proteome</keyword>
<dbReference type="Gene3D" id="3.20.20.70">
    <property type="entry name" value="Aldolase class I"/>
    <property type="match status" value="1"/>
</dbReference>
<comment type="caution">
    <text evidence="11">The sequence shown here is derived from an EMBL/GenBank/DDBJ whole genome shotgun (WGS) entry which is preliminary data.</text>
</comment>
<dbReference type="AlphaFoldDB" id="A0A2R5F6A6"/>
<dbReference type="CDD" id="cd00405">
    <property type="entry name" value="PRAI"/>
    <property type="match status" value="1"/>
</dbReference>
<evidence type="ECO:0000256" key="9">
    <source>
        <dbReference type="HAMAP-Rule" id="MF_00135"/>
    </source>
</evidence>
<evidence type="ECO:0000256" key="5">
    <source>
        <dbReference type="ARBA" id="ARBA00022605"/>
    </source>
</evidence>
<comment type="pathway">
    <text evidence="2 9">Amino-acid biosynthesis; L-tryptophan biosynthesis; L-tryptophan from chorismate: step 3/5.</text>
</comment>
<dbReference type="GO" id="GO:0000162">
    <property type="term" value="P:L-tryptophan biosynthetic process"/>
    <property type="evidence" value="ECO:0007669"/>
    <property type="project" value="UniProtKB-UniRule"/>
</dbReference>
<dbReference type="HAMAP" id="MF_00135">
    <property type="entry name" value="PRAI"/>
    <property type="match status" value="1"/>
</dbReference>
<evidence type="ECO:0000313" key="11">
    <source>
        <dbReference type="EMBL" id="GBG12021.1"/>
    </source>
</evidence>
<feature type="domain" description="N-(5'phosphoribosyl) anthranilate isomerase (PRAI)" evidence="10">
    <location>
        <begin position="9"/>
        <end position="228"/>
    </location>
</feature>
<dbReference type="InterPro" id="IPR013785">
    <property type="entry name" value="Aldolase_TIM"/>
</dbReference>
<dbReference type="SUPFAM" id="SSF51366">
    <property type="entry name" value="Ribulose-phoshate binding barrel"/>
    <property type="match status" value="1"/>
</dbReference>
<evidence type="ECO:0000256" key="6">
    <source>
        <dbReference type="ARBA" id="ARBA00022822"/>
    </source>
</evidence>
<dbReference type="EC" id="5.3.1.24" evidence="3 9"/>
<evidence type="ECO:0000256" key="7">
    <source>
        <dbReference type="ARBA" id="ARBA00023141"/>
    </source>
</evidence>
<dbReference type="InterPro" id="IPR044643">
    <property type="entry name" value="TrpF_fam"/>
</dbReference>
<accession>A0A2R5F6A6</accession>
<dbReference type="GO" id="GO:0004640">
    <property type="term" value="F:phosphoribosylanthranilate isomerase activity"/>
    <property type="evidence" value="ECO:0007669"/>
    <property type="project" value="UniProtKB-UniRule"/>
</dbReference>
<dbReference type="InterPro" id="IPR011060">
    <property type="entry name" value="RibuloseP-bd_barrel"/>
</dbReference>
<name>A0A2R5F6A6_9BACL</name>
<dbReference type="UniPathway" id="UPA00035">
    <property type="reaction ID" value="UER00042"/>
</dbReference>
<dbReference type="RefSeq" id="WP_108996168.1">
    <property type="nucleotide sequence ID" value="NZ_BDQX01000458.1"/>
</dbReference>
<organism evidence="11 12">
    <name type="scientific">Paenibacillus agaridevorans</name>
    <dbReference type="NCBI Taxonomy" id="171404"/>
    <lineage>
        <taxon>Bacteria</taxon>
        <taxon>Bacillati</taxon>
        <taxon>Bacillota</taxon>
        <taxon>Bacilli</taxon>
        <taxon>Bacillales</taxon>
        <taxon>Paenibacillaceae</taxon>
        <taxon>Paenibacillus</taxon>
    </lineage>
</organism>
<dbReference type="Pfam" id="PF00697">
    <property type="entry name" value="PRAI"/>
    <property type="match status" value="1"/>
</dbReference>
<proteinExistence type="inferred from homology"/>
<evidence type="ECO:0000313" key="12">
    <source>
        <dbReference type="Proteomes" id="UP000245202"/>
    </source>
</evidence>
<keyword evidence="5 9" id="KW-0028">Amino-acid biosynthesis</keyword>